<evidence type="ECO:0000313" key="3">
    <source>
        <dbReference type="EMBL" id="KAK4146593.1"/>
    </source>
</evidence>
<feature type="domain" description="Carboxylesterase type B" evidence="2">
    <location>
        <begin position="25"/>
        <end position="223"/>
    </location>
</feature>
<keyword evidence="1" id="KW-0732">Signal</keyword>
<accession>A0AAN6V824</accession>
<dbReference type="RefSeq" id="XP_062639964.1">
    <property type="nucleotide sequence ID" value="XM_062779590.1"/>
</dbReference>
<name>A0AAN6V824_9PEZI</name>
<evidence type="ECO:0000256" key="1">
    <source>
        <dbReference type="SAM" id="SignalP"/>
    </source>
</evidence>
<proteinExistence type="predicted"/>
<dbReference type="InterPro" id="IPR019819">
    <property type="entry name" value="Carboxylesterase_B_CS"/>
</dbReference>
<dbReference type="EMBL" id="MU853560">
    <property type="protein sequence ID" value="KAK4146593.1"/>
    <property type="molecule type" value="Genomic_DNA"/>
</dbReference>
<dbReference type="InterPro" id="IPR029058">
    <property type="entry name" value="AB_hydrolase_fold"/>
</dbReference>
<reference evidence="3" key="2">
    <citation type="submission" date="2023-05" db="EMBL/GenBank/DDBJ databases">
        <authorList>
            <consortium name="Lawrence Berkeley National Laboratory"/>
            <person name="Steindorff A."/>
            <person name="Hensen N."/>
            <person name="Bonometti L."/>
            <person name="Westerberg I."/>
            <person name="Brannstrom I.O."/>
            <person name="Guillou S."/>
            <person name="Cros-Aarteil S."/>
            <person name="Calhoun S."/>
            <person name="Haridas S."/>
            <person name="Kuo A."/>
            <person name="Mondo S."/>
            <person name="Pangilinan J."/>
            <person name="Riley R."/>
            <person name="Labutti K."/>
            <person name="Andreopoulos B."/>
            <person name="Lipzen A."/>
            <person name="Chen C."/>
            <person name="Yanf M."/>
            <person name="Daum C."/>
            <person name="Ng V."/>
            <person name="Clum A."/>
            <person name="Ohm R."/>
            <person name="Martin F."/>
            <person name="Silar P."/>
            <person name="Natvig D."/>
            <person name="Lalanne C."/>
            <person name="Gautier V."/>
            <person name="Ament-Velasquez S.L."/>
            <person name="Kruys A."/>
            <person name="Hutchinson M.I."/>
            <person name="Powell A.J."/>
            <person name="Barry K."/>
            <person name="Miller A.N."/>
            <person name="Grigoriev I.V."/>
            <person name="Debuchy R."/>
            <person name="Gladieux P."/>
            <person name="Thoren M.H."/>
            <person name="Johannesson H."/>
        </authorList>
    </citation>
    <scope>NUCLEOTIDE SEQUENCE</scope>
    <source>
        <strain evidence="3">CBS 141.50</strain>
    </source>
</reference>
<evidence type="ECO:0000313" key="4">
    <source>
        <dbReference type="Proteomes" id="UP001302676"/>
    </source>
</evidence>
<dbReference type="Gene3D" id="3.40.50.1820">
    <property type="entry name" value="alpha/beta hydrolase"/>
    <property type="match status" value="2"/>
</dbReference>
<feature type="domain" description="Carboxylesterase type B" evidence="2">
    <location>
        <begin position="232"/>
        <end position="506"/>
    </location>
</feature>
<dbReference type="PROSITE" id="PS00941">
    <property type="entry name" value="CARBOXYLESTERASE_B_2"/>
    <property type="match status" value="1"/>
</dbReference>
<dbReference type="InterPro" id="IPR002018">
    <property type="entry name" value="CarbesteraseB"/>
</dbReference>
<keyword evidence="4" id="KW-1185">Reference proteome</keyword>
<gene>
    <name evidence="3" type="ORF">C8A04DRAFT_25509</name>
</gene>
<dbReference type="Pfam" id="PF00135">
    <property type="entry name" value="COesterase"/>
    <property type="match status" value="2"/>
</dbReference>
<reference evidence="3" key="1">
    <citation type="journal article" date="2023" name="Mol. Phylogenet. Evol.">
        <title>Genome-scale phylogeny and comparative genomics of the fungal order Sordariales.</title>
        <authorList>
            <person name="Hensen N."/>
            <person name="Bonometti L."/>
            <person name="Westerberg I."/>
            <person name="Brannstrom I.O."/>
            <person name="Guillou S."/>
            <person name="Cros-Aarteil S."/>
            <person name="Calhoun S."/>
            <person name="Haridas S."/>
            <person name="Kuo A."/>
            <person name="Mondo S."/>
            <person name="Pangilinan J."/>
            <person name="Riley R."/>
            <person name="LaButti K."/>
            <person name="Andreopoulos B."/>
            <person name="Lipzen A."/>
            <person name="Chen C."/>
            <person name="Yan M."/>
            <person name="Daum C."/>
            <person name="Ng V."/>
            <person name="Clum A."/>
            <person name="Steindorff A."/>
            <person name="Ohm R.A."/>
            <person name="Martin F."/>
            <person name="Silar P."/>
            <person name="Natvig D.O."/>
            <person name="Lalanne C."/>
            <person name="Gautier V."/>
            <person name="Ament-Velasquez S.L."/>
            <person name="Kruys A."/>
            <person name="Hutchinson M.I."/>
            <person name="Powell A.J."/>
            <person name="Barry K."/>
            <person name="Miller A.N."/>
            <person name="Grigoriev I.V."/>
            <person name="Debuchy R."/>
            <person name="Gladieux P."/>
            <person name="Hiltunen Thoren M."/>
            <person name="Johannesson H."/>
        </authorList>
    </citation>
    <scope>NUCLEOTIDE SEQUENCE</scope>
    <source>
        <strain evidence="3">CBS 141.50</strain>
    </source>
</reference>
<dbReference type="Proteomes" id="UP001302676">
    <property type="component" value="Unassembled WGS sequence"/>
</dbReference>
<evidence type="ECO:0000259" key="2">
    <source>
        <dbReference type="Pfam" id="PF00135"/>
    </source>
</evidence>
<dbReference type="GeneID" id="87816203"/>
<dbReference type="InterPro" id="IPR050309">
    <property type="entry name" value="Type-B_Carboxylest/Lipase"/>
</dbReference>
<comment type="caution">
    <text evidence="3">The sequence shown here is derived from an EMBL/GenBank/DDBJ whole genome shotgun (WGS) entry which is preliminary data.</text>
</comment>
<protein>
    <submittedName>
        <fullName evidence="3">Carboxylesterase family protein</fullName>
    </submittedName>
</protein>
<dbReference type="SUPFAM" id="SSF53474">
    <property type="entry name" value="alpha/beta-Hydrolases"/>
    <property type="match status" value="1"/>
</dbReference>
<dbReference type="PANTHER" id="PTHR11559">
    <property type="entry name" value="CARBOXYLESTERASE"/>
    <property type="match status" value="1"/>
</dbReference>
<sequence>MRLTSSTWLAFLALSAPAIAVIDNPKLVLPWGTWEGQPLADEDNIILFKNVRFGAEPERFSTPSFPTSSDNTVYKSFGQESLSCIQIDRTAAEHPPGGDNPIGEDPNGTQTEDCLFLDLYVPKSALAGGPSTPSLPVVVWIYGGAYAFGSKDQEGPLYTGRALLRAAQYKTIFVVGNYRVGAFGWLAGHYMEQVGQPNAGLYDQALLLQWVQQYIHLANGDPKPFQTFFAQSPAFEWAWDNSPGGRLDHIFSQFSKLAGCEGDYDIDCLRTASIETLRRANQDLFDAVRQTGLFPVGPAVDGKWIKSIPAVTLSQNKVWKGVGPSIISHCENEAYSFTPKNVNSQASFDKFLETFLPGTALAPERLAIRQRYNCTEPPSNGDYNNCLRLVIQDGFFTCNTRNLFDAYPSSSRMISYGFPTSGYAYHAADLIPLFMNNADEAKALLIKIGISSFFAGLYAASLNQTVAPVYQNCLASFAATGDPNANLGGLDPPPGVASWSTADGSTDALSGVLQVRAAAGQEPYVLISDSQNTKNTCAFWTGIAKDIVSGSAQHDEL</sequence>
<organism evidence="3 4">
    <name type="scientific">Dichotomopilus funicola</name>
    <dbReference type="NCBI Taxonomy" id="1934379"/>
    <lineage>
        <taxon>Eukaryota</taxon>
        <taxon>Fungi</taxon>
        <taxon>Dikarya</taxon>
        <taxon>Ascomycota</taxon>
        <taxon>Pezizomycotina</taxon>
        <taxon>Sordariomycetes</taxon>
        <taxon>Sordariomycetidae</taxon>
        <taxon>Sordariales</taxon>
        <taxon>Chaetomiaceae</taxon>
        <taxon>Dichotomopilus</taxon>
    </lineage>
</organism>
<feature type="signal peptide" evidence="1">
    <location>
        <begin position="1"/>
        <end position="20"/>
    </location>
</feature>
<dbReference type="AlphaFoldDB" id="A0AAN6V824"/>
<feature type="chain" id="PRO_5043017072" evidence="1">
    <location>
        <begin position="21"/>
        <end position="557"/>
    </location>
</feature>